<accession>A0ABU7C2N1</accession>
<evidence type="ECO:0000256" key="1">
    <source>
        <dbReference type="SAM" id="MobiDB-lite"/>
    </source>
</evidence>
<evidence type="ECO:0000313" key="3">
    <source>
        <dbReference type="Proteomes" id="UP001345963"/>
    </source>
</evidence>
<evidence type="ECO:0000313" key="2">
    <source>
        <dbReference type="EMBL" id="MED6257177.1"/>
    </source>
</evidence>
<sequence length="103" mass="10590">MHIGIWQKSEMEVLPTTATPGSLTQPSPPSPMMGILGVRNTGVRVCSFPPTASPIRFPVVWSGWGSPSPDAQGSHSPSTDAAAALAVSANVSLGVLSDPLLVQ</sequence>
<feature type="region of interest" description="Disordered" evidence="1">
    <location>
        <begin position="14"/>
        <end position="33"/>
    </location>
</feature>
<dbReference type="Proteomes" id="UP001345963">
    <property type="component" value="Unassembled WGS sequence"/>
</dbReference>
<gene>
    <name evidence="2" type="ORF">ATANTOWER_013844</name>
</gene>
<feature type="compositionally biased region" description="Polar residues" evidence="1">
    <location>
        <begin position="16"/>
        <end position="25"/>
    </location>
</feature>
<organism evidence="2 3">
    <name type="scientific">Ataeniobius toweri</name>
    <dbReference type="NCBI Taxonomy" id="208326"/>
    <lineage>
        <taxon>Eukaryota</taxon>
        <taxon>Metazoa</taxon>
        <taxon>Chordata</taxon>
        <taxon>Craniata</taxon>
        <taxon>Vertebrata</taxon>
        <taxon>Euteleostomi</taxon>
        <taxon>Actinopterygii</taxon>
        <taxon>Neopterygii</taxon>
        <taxon>Teleostei</taxon>
        <taxon>Neoteleostei</taxon>
        <taxon>Acanthomorphata</taxon>
        <taxon>Ovalentaria</taxon>
        <taxon>Atherinomorphae</taxon>
        <taxon>Cyprinodontiformes</taxon>
        <taxon>Goodeidae</taxon>
        <taxon>Ataeniobius</taxon>
    </lineage>
</organism>
<proteinExistence type="predicted"/>
<protein>
    <submittedName>
        <fullName evidence="2">Uncharacterized protein</fullName>
    </submittedName>
</protein>
<name>A0ABU7C2N1_9TELE</name>
<reference evidence="2 3" key="1">
    <citation type="submission" date="2021-07" db="EMBL/GenBank/DDBJ databases">
        <authorList>
            <person name="Palmer J.M."/>
        </authorList>
    </citation>
    <scope>NUCLEOTIDE SEQUENCE [LARGE SCALE GENOMIC DNA]</scope>
    <source>
        <strain evidence="2 3">AT_MEX2019</strain>
        <tissue evidence="2">Muscle</tissue>
    </source>
</reference>
<keyword evidence="3" id="KW-1185">Reference proteome</keyword>
<dbReference type="EMBL" id="JAHUTI010078967">
    <property type="protein sequence ID" value="MED6257177.1"/>
    <property type="molecule type" value="Genomic_DNA"/>
</dbReference>
<comment type="caution">
    <text evidence="2">The sequence shown here is derived from an EMBL/GenBank/DDBJ whole genome shotgun (WGS) entry which is preliminary data.</text>
</comment>